<dbReference type="EMBL" id="FCOJ02000041">
    <property type="protein sequence ID" value="SAK76932.1"/>
    <property type="molecule type" value="Genomic_DNA"/>
</dbReference>
<accession>A0A158C3M5</accession>
<evidence type="ECO:0000256" key="1">
    <source>
        <dbReference type="SAM" id="Phobius"/>
    </source>
</evidence>
<dbReference type="Proteomes" id="UP000054596">
    <property type="component" value="Unassembled WGS sequence"/>
</dbReference>
<keyword evidence="3" id="KW-1185">Reference proteome</keyword>
<keyword evidence="1" id="KW-0472">Membrane</keyword>
<dbReference type="AlphaFoldDB" id="A0A158C3M5"/>
<keyword evidence="1" id="KW-0812">Transmembrane</keyword>
<reference evidence="2" key="1">
    <citation type="submission" date="2016-01" db="EMBL/GenBank/DDBJ databases">
        <authorList>
            <person name="Peeters C."/>
        </authorList>
    </citation>
    <scope>NUCLEOTIDE SEQUENCE [LARGE SCALE GENOMIC DNA]</scope>
    <source>
        <strain evidence="2">LMG 29325</strain>
    </source>
</reference>
<sequence length="29" mass="3402">MGFGTFGSWLNVLFLLFMAVQRVDRRVLK</sequence>
<proteinExistence type="predicted"/>
<name>A0A158C3M5_9BURK</name>
<gene>
    <name evidence="2" type="ORF">AWB82_04947</name>
</gene>
<feature type="transmembrane region" description="Helical" evidence="1">
    <location>
        <begin position="6"/>
        <end position="23"/>
    </location>
</feature>
<comment type="caution">
    <text evidence="2">The sequence shown here is derived from an EMBL/GenBank/DDBJ whole genome shotgun (WGS) entry which is preliminary data.</text>
</comment>
<dbReference type="STRING" id="1777143.AWB82_04947"/>
<organism evidence="2 3">
    <name type="scientific">Caballeronia glebae</name>
    <dbReference type="NCBI Taxonomy" id="1777143"/>
    <lineage>
        <taxon>Bacteria</taxon>
        <taxon>Pseudomonadati</taxon>
        <taxon>Pseudomonadota</taxon>
        <taxon>Betaproteobacteria</taxon>
        <taxon>Burkholderiales</taxon>
        <taxon>Burkholderiaceae</taxon>
        <taxon>Caballeronia</taxon>
    </lineage>
</organism>
<keyword evidence="1" id="KW-1133">Transmembrane helix</keyword>
<evidence type="ECO:0000313" key="3">
    <source>
        <dbReference type="Proteomes" id="UP000054596"/>
    </source>
</evidence>
<protein>
    <submittedName>
        <fullName evidence="2">Uncharacterized protein</fullName>
    </submittedName>
</protein>
<evidence type="ECO:0000313" key="2">
    <source>
        <dbReference type="EMBL" id="SAK76932.1"/>
    </source>
</evidence>